<evidence type="ECO:0000313" key="4">
    <source>
        <dbReference type="EMBL" id="CAD7591740.1"/>
    </source>
</evidence>
<organism evidence="4">
    <name type="scientific">Timema genevievae</name>
    <name type="common">Walking stick</name>
    <dbReference type="NCBI Taxonomy" id="629358"/>
    <lineage>
        <taxon>Eukaryota</taxon>
        <taxon>Metazoa</taxon>
        <taxon>Ecdysozoa</taxon>
        <taxon>Arthropoda</taxon>
        <taxon>Hexapoda</taxon>
        <taxon>Insecta</taxon>
        <taxon>Pterygota</taxon>
        <taxon>Neoptera</taxon>
        <taxon>Polyneoptera</taxon>
        <taxon>Phasmatodea</taxon>
        <taxon>Timematodea</taxon>
        <taxon>Timematoidea</taxon>
        <taxon>Timematidae</taxon>
        <taxon>Timema</taxon>
    </lineage>
</organism>
<feature type="compositionally biased region" description="Acidic residues" evidence="2">
    <location>
        <begin position="61"/>
        <end position="70"/>
    </location>
</feature>
<dbReference type="PANTHER" id="PTHR16517:SF7">
    <property type="entry name" value="PROTEIN KING TUBBY"/>
    <property type="match status" value="1"/>
</dbReference>
<dbReference type="EMBL" id="OE840633">
    <property type="protein sequence ID" value="CAD7591740.1"/>
    <property type="molecule type" value="Genomic_DNA"/>
</dbReference>
<name>A0A7R9JXV9_TIMGE</name>
<feature type="region of interest" description="Disordered" evidence="2">
    <location>
        <begin position="1"/>
        <end position="80"/>
    </location>
</feature>
<proteinExistence type="inferred from homology"/>
<dbReference type="InterPro" id="IPR000007">
    <property type="entry name" value="Tubby_C"/>
</dbReference>
<dbReference type="PRINTS" id="PR01573">
    <property type="entry name" value="SUPERTUBBY"/>
</dbReference>
<dbReference type="AlphaFoldDB" id="A0A7R9JXV9"/>
<feature type="domain" description="Tubby C-terminal" evidence="3">
    <location>
        <begin position="119"/>
        <end position="360"/>
    </location>
</feature>
<evidence type="ECO:0000259" key="3">
    <source>
        <dbReference type="Pfam" id="PF01167"/>
    </source>
</evidence>
<dbReference type="Pfam" id="PF01167">
    <property type="entry name" value="Tub"/>
    <property type="match status" value="1"/>
</dbReference>
<comment type="similarity">
    <text evidence="1">Belongs to the TUB family.</text>
</comment>
<dbReference type="GO" id="GO:0005929">
    <property type="term" value="C:cilium"/>
    <property type="evidence" value="ECO:0007669"/>
    <property type="project" value="TreeGrafter"/>
</dbReference>
<sequence>MIKQKRQSYGMVQASDVTQVRGTSGKERNGLVTRFTPTQARGRELREVSSQVETLRLSADDGPDVEDEESTPVAPTTPDNVLTAPIAPFTGPVNFINSNSNERELEGDVKGSLETFILKPGSLRFHYKCRITRDRKGMDRRLNPAYFLHLEKDHGKKVFLLAGRKHKKSATSSYLISTDPTDLSQGGQSFVGKLCSNILKNRFKMYDHCYSHRLGEAKEGWKRNFQQQELSAVAYERGDLGFRKMTVILPGMTLDHKRVEICPRDYNESLLERWRCKTMDDLIELHNKTPMWNDDTQSYVLNFHGRVTQASTKNFQIFHESDPEYIVMQFGRVAEDVFTMDYRYPLCAVQAFAIALSNFDCKLA</sequence>
<dbReference type="SUPFAM" id="SSF54518">
    <property type="entry name" value="Tubby C-terminal domain-like"/>
    <property type="match status" value="1"/>
</dbReference>
<dbReference type="PANTHER" id="PTHR16517">
    <property type="entry name" value="TUBBY-RELATED"/>
    <property type="match status" value="1"/>
</dbReference>
<reference evidence="4" key="1">
    <citation type="submission" date="2020-11" db="EMBL/GenBank/DDBJ databases">
        <authorList>
            <person name="Tran Van P."/>
        </authorList>
    </citation>
    <scope>NUCLEOTIDE SEQUENCE</scope>
</reference>
<dbReference type="InterPro" id="IPR025659">
    <property type="entry name" value="Tubby-like_C"/>
</dbReference>
<protein>
    <recommendedName>
        <fullName evidence="3">Tubby C-terminal domain-containing protein</fullName>
    </recommendedName>
</protein>
<gene>
    <name evidence="4" type="ORF">TGEB3V08_LOCUS4675</name>
</gene>
<evidence type="ECO:0000256" key="2">
    <source>
        <dbReference type="SAM" id="MobiDB-lite"/>
    </source>
</evidence>
<evidence type="ECO:0000256" key="1">
    <source>
        <dbReference type="ARBA" id="ARBA00007129"/>
    </source>
</evidence>
<dbReference type="Gene3D" id="3.20.90.10">
    <property type="entry name" value="Tubby Protein, Chain A"/>
    <property type="match status" value="1"/>
</dbReference>
<dbReference type="GO" id="GO:0061512">
    <property type="term" value="P:protein localization to cilium"/>
    <property type="evidence" value="ECO:0007669"/>
    <property type="project" value="TreeGrafter"/>
</dbReference>
<accession>A0A7R9JXV9</accession>